<dbReference type="Pfam" id="PF02687">
    <property type="entry name" value="FtsX"/>
    <property type="match status" value="1"/>
</dbReference>
<evidence type="ECO:0000256" key="3">
    <source>
        <dbReference type="ARBA" id="ARBA00022692"/>
    </source>
</evidence>
<dbReference type="InterPro" id="IPR025857">
    <property type="entry name" value="MacB_PCD"/>
</dbReference>
<feature type="transmembrane region" description="Helical" evidence="7">
    <location>
        <begin position="276"/>
        <end position="307"/>
    </location>
</feature>
<protein>
    <recommendedName>
        <fullName evidence="12">Multidrug ABC transporter substrate-binding protein</fullName>
    </recommendedName>
</protein>
<accession>A0A1G2CIP0</accession>
<feature type="domain" description="ABC3 transporter permease C-terminal" evidence="8">
    <location>
        <begin position="286"/>
        <end position="403"/>
    </location>
</feature>
<dbReference type="EMBL" id="MHLC01000021">
    <property type="protein sequence ID" value="OGZ01072.1"/>
    <property type="molecule type" value="Genomic_DNA"/>
</dbReference>
<proteinExistence type="inferred from homology"/>
<evidence type="ECO:0000259" key="8">
    <source>
        <dbReference type="Pfam" id="PF02687"/>
    </source>
</evidence>
<dbReference type="GO" id="GO:0022857">
    <property type="term" value="F:transmembrane transporter activity"/>
    <property type="evidence" value="ECO:0007669"/>
    <property type="project" value="TreeGrafter"/>
</dbReference>
<dbReference type="GO" id="GO:0005886">
    <property type="term" value="C:plasma membrane"/>
    <property type="evidence" value="ECO:0007669"/>
    <property type="project" value="UniProtKB-SubCell"/>
</dbReference>
<feature type="domain" description="MacB-like periplasmic core" evidence="9">
    <location>
        <begin position="21"/>
        <end position="245"/>
    </location>
</feature>
<keyword evidence="5 7" id="KW-0472">Membrane</keyword>
<keyword evidence="3 7" id="KW-0812">Transmembrane</keyword>
<dbReference type="InterPro" id="IPR050250">
    <property type="entry name" value="Macrolide_Exporter_MacB"/>
</dbReference>
<sequence>MTIRRLAQTSVVGLTTHKSRSLLTILGIVIGITAIILIMSLGEGATNLILGQIQSIGAKIIAIVPGRQPKGPTDILATFTDSLKQRDFEALRNRSNVPHATVVMPVVFGSQTASHESETYRPTILGVTDYFAKIYGVYPDEGRLFTPEEVNGYADVVIIGDEVKKELFGNMPALNEKLKIKGKSFRIIGVIGKTGQLSFLNFDQAAFIPYTTAQQYIFGIKYFNRIVVEASSEDHVAETVDDIKATLRNLHDITDPAKDDFFVETQAEAIQTVGTILSVLTLFLASVAAISLVVGGIGIMNIMLVSVTERTQEIGLRKALGATRKNILSQFLLEAVLLTMTGGLIGIALGAGLSFIIALGISQIYQLDWGFSLPLSSVFLGLGVASFIGLLFGIYPARQAALKSPIEALRYE</sequence>
<comment type="subcellular location">
    <subcellularLocation>
        <location evidence="1">Cell membrane</location>
        <topology evidence="1">Multi-pass membrane protein</topology>
    </subcellularLocation>
</comment>
<dbReference type="PANTHER" id="PTHR30572:SF4">
    <property type="entry name" value="ABC TRANSPORTER PERMEASE YTRF"/>
    <property type="match status" value="1"/>
</dbReference>
<dbReference type="Pfam" id="PF12704">
    <property type="entry name" value="MacB_PCD"/>
    <property type="match status" value="1"/>
</dbReference>
<dbReference type="AlphaFoldDB" id="A0A1G2CIP0"/>
<evidence type="ECO:0000256" key="4">
    <source>
        <dbReference type="ARBA" id="ARBA00022989"/>
    </source>
</evidence>
<evidence type="ECO:0000313" key="10">
    <source>
        <dbReference type="EMBL" id="OGZ01072.1"/>
    </source>
</evidence>
<dbReference type="STRING" id="1798652.A3A43_00300"/>
<dbReference type="InterPro" id="IPR003838">
    <property type="entry name" value="ABC3_permease_C"/>
</dbReference>
<organism evidence="10 11">
    <name type="scientific">Candidatus Liptonbacteria bacterium RIFCSPLOWO2_01_FULL_56_20</name>
    <dbReference type="NCBI Taxonomy" id="1798652"/>
    <lineage>
        <taxon>Bacteria</taxon>
        <taxon>Candidatus Liptoniibacteriota</taxon>
    </lineage>
</organism>
<evidence type="ECO:0000256" key="7">
    <source>
        <dbReference type="SAM" id="Phobius"/>
    </source>
</evidence>
<dbReference type="PANTHER" id="PTHR30572">
    <property type="entry name" value="MEMBRANE COMPONENT OF TRANSPORTER-RELATED"/>
    <property type="match status" value="1"/>
</dbReference>
<feature type="transmembrane region" description="Helical" evidence="7">
    <location>
        <begin position="328"/>
        <end position="361"/>
    </location>
</feature>
<evidence type="ECO:0000313" key="11">
    <source>
        <dbReference type="Proteomes" id="UP000178495"/>
    </source>
</evidence>
<comment type="caution">
    <text evidence="10">The sequence shown here is derived from an EMBL/GenBank/DDBJ whole genome shotgun (WGS) entry which is preliminary data.</text>
</comment>
<evidence type="ECO:0000256" key="6">
    <source>
        <dbReference type="ARBA" id="ARBA00038076"/>
    </source>
</evidence>
<dbReference type="Proteomes" id="UP000178495">
    <property type="component" value="Unassembled WGS sequence"/>
</dbReference>
<comment type="similarity">
    <text evidence="6">Belongs to the ABC-4 integral membrane protein family.</text>
</comment>
<keyword evidence="4 7" id="KW-1133">Transmembrane helix</keyword>
<evidence type="ECO:0008006" key="12">
    <source>
        <dbReference type="Google" id="ProtNLM"/>
    </source>
</evidence>
<feature type="transmembrane region" description="Helical" evidence="7">
    <location>
        <begin position="373"/>
        <end position="395"/>
    </location>
</feature>
<feature type="transmembrane region" description="Helical" evidence="7">
    <location>
        <begin position="21"/>
        <end position="42"/>
    </location>
</feature>
<evidence type="ECO:0000256" key="2">
    <source>
        <dbReference type="ARBA" id="ARBA00022475"/>
    </source>
</evidence>
<evidence type="ECO:0000256" key="1">
    <source>
        <dbReference type="ARBA" id="ARBA00004651"/>
    </source>
</evidence>
<evidence type="ECO:0000259" key="9">
    <source>
        <dbReference type="Pfam" id="PF12704"/>
    </source>
</evidence>
<reference evidence="10 11" key="1">
    <citation type="journal article" date="2016" name="Nat. Commun.">
        <title>Thousands of microbial genomes shed light on interconnected biogeochemical processes in an aquifer system.</title>
        <authorList>
            <person name="Anantharaman K."/>
            <person name="Brown C.T."/>
            <person name="Hug L.A."/>
            <person name="Sharon I."/>
            <person name="Castelle C.J."/>
            <person name="Probst A.J."/>
            <person name="Thomas B.C."/>
            <person name="Singh A."/>
            <person name="Wilkins M.J."/>
            <person name="Karaoz U."/>
            <person name="Brodie E.L."/>
            <person name="Williams K.H."/>
            <person name="Hubbard S.S."/>
            <person name="Banfield J.F."/>
        </authorList>
    </citation>
    <scope>NUCLEOTIDE SEQUENCE [LARGE SCALE GENOMIC DNA]</scope>
</reference>
<keyword evidence="2" id="KW-1003">Cell membrane</keyword>
<gene>
    <name evidence="10" type="ORF">A3A43_00300</name>
</gene>
<evidence type="ECO:0000256" key="5">
    <source>
        <dbReference type="ARBA" id="ARBA00023136"/>
    </source>
</evidence>
<name>A0A1G2CIP0_9BACT</name>